<evidence type="ECO:0000313" key="3">
    <source>
        <dbReference type="Proteomes" id="UP000578531"/>
    </source>
</evidence>
<sequence>MLPVVATFGSFGDIVSLCLIIKDLVKAIDDSRGACAEYQEIIKEVWALDRILLLAEDLWRPCEANIELIGLREMARHITHQCRSSIEKFLEKLKKYGPKLSDGGSGSSIRNTKMKIRWQTSQIQCADCGMWCRSITEHNDVDPPPTANGPKNFHGQEH</sequence>
<accession>A0A8H6FFJ7</accession>
<evidence type="ECO:0000313" key="2">
    <source>
        <dbReference type="EMBL" id="KAF6226009.1"/>
    </source>
</evidence>
<dbReference type="EMBL" id="JACCJC010000095">
    <property type="protein sequence ID" value="KAF6226009.1"/>
    <property type="molecule type" value="Genomic_DNA"/>
</dbReference>
<organism evidence="2 3">
    <name type="scientific">Letharia columbiana</name>
    <dbReference type="NCBI Taxonomy" id="112416"/>
    <lineage>
        <taxon>Eukaryota</taxon>
        <taxon>Fungi</taxon>
        <taxon>Dikarya</taxon>
        <taxon>Ascomycota</taxon>
        <taxon>Pezizomycotina</taxon>
        <taxon>Lecanoromycetes</taxon>
        <taxon>OSLEUM clade</taxon>
        <taxon>Lecanoromycetidae</taxon>
        <taxon>Lecanorales</taxon>
        <taxon>Lecanorineae</taxon>
        <taxon>Parmeliaceae</taxon>
        <taxon>Letharia</taxon>
    </lineage>
</organism>
<protein>
    <recommendedName>
        <fullName evidence="4">Fungal N-terminal domain-containing protein</fullName>
    </recommendedName>
</protein>
<dbReference type="PANTHER" id="PTHR38886">
    <property type="entry name" value="SESA DOMAIN-CONTAINING PROTEIN"/>
    <property type="match status" value="1"/>
</dbReference>
<feature type="region of interest" description="Disordered" evidence="1">
    <location>
        <begin position="139"/>
        <end position="158"/>
    </location>
</feature>
<keyword evidence="3" id="KW-1185">Reference proteome</keyword>
<comment type="caution">
    <text evidence="2">The sequence shown here is derived from an EMBL/GenBank/DDBJ whole genome shotgun (WGS) entry which is preliminary data.</text>
</comment>
<name>A0A8H6FFJ7_9LECA</name>
<dbReference type="PANTHER" id="PTHR38886:SF1">
    <property type="entry name" value="NACHT-NTPASE AND P-LOOP NTPASES N-TERMINAL DOMAIN-CONTAINING PROTEIN"/>
    <property type="match status" value="1"/>
</dbReference>
<evidence type="ECO:0000256" key="1">
    <source>
        <dbReference type="SAM" id="MobiDB-lite"/>
    </source>
</evidence>
<dbReference type="AlphaFoldDB" id="A0A8H6FFJ7"/>
<evidence type="ECO:0008006" key="4">
    <source>
        <dbReference type="Google" id="ProtNLM"/>
    </source>
</evidence>
<reference evidence="2 3" key="1">
    <citation type="journal article" date="2020" name="Genomics">
        <title>Complete, high-quality genomes from long-read metagenomic sequencing of two wolf lichen thalli reveals enigmatic genome architecture.</title>
        <authorList>
            <person name="McKenzie S.K."/>
            <person name="Walston R.F."/>
            <person name="Allen J.L."/>
        </authorList>
    </citation>
    <scope>NUCLEOTIDE SEQUENCE [LARGE SCALE GENOMIC DNA]</scope>
    <source>
        <strain evidence="2">WasteWater2</strain>
    </source>
</reference>
<dbReference type="GeneID" id="59294233"/>
<dbReference type="Proteomes" id="UP000578531">
    <property type="component" value="Unassembled WGS sequence"/>
</dbReference>
<dbReference type="OrthoDB" id="3045089at2759"/>
<proteinExistence type="predicted"/>
<dbReference type="RefSeq" id="XP_037158676.1">
    <property type="nucleotide sequence ID" value="XM_037314434.1"/>
</dbReference>
<gene>
    <name evidence="2" type="ORF">HO173_012599</name>
</gene>